<keyword evidence="10" id="KW-0812">Transmembrane</keyword>
<dbReference type="Pfam" id="PF00497">
    <property type="entry name" value="SBP_bac_3"/>
    <property type="match status" value="2"/>
</dbReference>
<organism evidence="12 13">
    <name type="scientific">Candidatus Magnetoglobus multicellularis str. Araruama</name>
    <dbReference type="NCBI Taxonomy" id="890399"/>
    <lineage>
        <taxon>Bacteria</taxon>
        <taxon>Pseudomonadati</taxon>
        <taxon>Thermodesulfobacteriota</taxon>
        <taxon>Desulfobacteria</taxon>
        <taxon>Desulfobacterales</taxon>
        <taxon>Desulfobacteraceae</taxon>
        <taxon>Candidatus Magnetoglobus</taxon>
    </lineage>
</organism>
<comment type="catalytic activity">
    <reaction evidence="1">
        <text>ATP + protein L-histidine = ADP + protein N-phospho-L-histidine.</text>
        <dbReference type="EC" id="2.7.13.3"/>
    </reaction>
</comment>
<dbReference type="Gene3D" id="3.30.565.10">
    <property type="entry name" value="Histidine kinase-like ATPase, C-terminal domain"/>
    <property type="match status" value="1"/>
</dbReference>
<evidence type="ECO:0000313" key="13">
    <source>
        <dbReference type="Proteomes" id="UP000189670"/>
    </source>
</evidence>
<evidence type="ECO:0000256" key="5">
    <source>
        <dbReference type="ARBA" id="ARBA00022741"/>
    </source>
</evidence>
<evidence type="ECO:0000256" key="6">
    <source>
        <dbReference type="ARBA" id="ARBA00022777"/>
    </source>
</evidence>
<dbReference type="Pfam" id="PF00512">
    <property type="entry name" value="HisKA"/>
    <property type="match status" value="1"/>
</dbReference>
<keyword evidence="4" id="KW-0808">Transferase</keyword>
<keyword evidence="10" id="KW-0472">Membrane</keyword>
<sequence length="649" mass="73618">MKNGVACGFSIDYINLVASKTGLKLKFINGKSWKTLLDMGRSRQIDLFPAIWKTDERETFLTFSPPYIDTPHIIVTHEKEYQIQTIDDLKGYKLAGIKGFASTELVKEFYPEIFFVEVANADEGLRLVSYKKVKAYIGSYGETDYIIRKNMIANLKIACETTLGGRVQASKLHVAVRKDWPELAGIINKALYSITSEEINQLKSKWLSMKIDISTIALSKQEKKWIRENKVLYVEFDIDYPPVAFASPDGTIDGICGDYLRKMSELLGVKFKALRRYDSMPTVKHKIPDFYAAVSPTPESKQWLQFTDTYQVFPAVIVTREEVPYIGNLNDLMGKKISVVKNYAAHDLIKRNHPDLILLPEMSVKAALISVRNKNAFAFIGNMAVINHIIKREGLSGLKVSGGTPYKIKIAMAAPKADTMMFNIIQKSLRAIPSNEKSEFNRKWIYGSSNLQVDYSLVWKIIFFACIIVVIILYWNRHLSFMARELRTAKNTAENANRAKRDFLANMSHEIRTPLNAIIGMNHLILQTQLTPRQKDYQTKIFRSANALLCLIDDILDFSKIEAGKLEMEIRDFSLNEVVEYLSSVIKSKSAEKGLQFSLDVSKRIPNTLKGDPIRLSQVLINLSTNAIKFTDTGTVSVSIQLIEKTIKK</sequence>
<dbReference type="EMBL" id="ATBP01000707">
    <property type="protein sequence ID" value="ETR69207.1"/>
    <property type="molecule type" value="Genomic_DNA"/>
</dbReference>
<dbReference type="CDD" id="cd01007">
    <property type="entry name" value="PBP2_BvgS_HisK_like"/>
    <property type="match status" value="2"/>
</dbReference>
<dbReference type="SUPFAM" id="SSF47384">
    <property type="entry name" value="Homodimeric domain of signal transducing histidine kinase"/>
    <property type="match status" value="1"/>
</dbReference>
<dbReference type="GO" id="GO:0005524">
    <property type="term" value="F:ATP binding"/>
    <property type="evidence" value="ECO:0007669"/>
    <property type="project" value="UniProtKB-KW"/>
</dbReference>
<keyword evidence="5" id="KW-0547">Nucleotide-binding</keyword>
<keyword evidence="3" id="KW-0597">Phosphoprotein</keyword>
<dbReference type="PANTHER" id="PTHR45339:SF1">
    <property type="entry name" value="HYBRID SIGNAL TRANSDUCTION HISTIDINE KINASE J"/>
    <property type="match status" value="1"/>
</dbReference>
<dbReference type="SMART" id="SM00062">
    <property type="entry name" value="PBPb"/>
    <property type="match status" value="2"/>
</dbReference>
<evidence type="ECO:0000256" key="3">
    <source>
        <dbReference type="ARBA" id="ARBA00022553"/>
    </source>
</evidence>
<dbReference type="SUPFAM" id="SSF53850">
    <property type="entry name" value="Periplasmic binding protein-like II"/>
    <property type="match status" value="2"/>
</dbReference>
<dbReference type="CDD" id="cd00082">
    <property type="entry name" value="HisKA"/>
    <property type="match status" value="1"/>
</dbReference>
<feature type="coiled-coil region" evidence="9">
    <location>
        <begin position="479"/>
        <end position="506"/>
    </location>
</feature>
<reference evidence="13" key="1">
    <citation type="submission" date="2012-11" db="EMBL/GenBank/DDBJ databases">
        <authorList>
            <person name="Lucero-Rivera Y.E."/>
            <person name="Tovar-Ramirez D."/>
        </authorList>
    </citation>
    <scope>NUCLEOTIDE SEQUENCE [LARGE SCALE GENOMIC DNA]</scope>
    <source>
        <strain evidence="13">Araruama</strain>
    </source>
</reference>
<feature type="domain" description="Histidine kinase" evidence="11">
    <location>
        <begin position="506"/>
        <end position="649"/>
    </location>
</feature>
<dbReference type="PROSITE" id="PS50109">
    <property type="entry name" value="HIS_KIN"/>
    <property type="match status" value="1"/>
</dbReference>
<evidence type="ECO:0000256" key="2">
    <source>
        <dbReference type="ARBA" id="ARBA00012438"/>
    </source>
</evidence>
<evidence type="ECO:0000256" key="7">
    <source>
        <dbReference type="ARBA" id="ARBA00022840"/>
    </source>
</evidence>
<dbReference type="SMART" id="SM00388">
    <property type="entry name" value="HisKA"/>
    <property type="match status" value="1"/>
</dbReference>
<dbReference type="FunFam" id="1.10.287.130:FF:000002">
    <property type="entry name" value="Two-component osmosensing histidine kinase"/>
    <property type="match status" value="1"/>
</dbReference>
<dbReference type="GO" id="GO:0000155">
    <property type="term" value="F:phosphorelay sensor kinase activity"/>
    <property type="evidence" value="ECO:0007669"/>
    <property type="project" value="InterPro"/>
</dbReference>
<dbReference type="SUPFAM" id="SSF55874">
    <property type="entry name" value="ATPase domain of HSP90 chaperone/DNA topoisomerase II/histidine kinase"/>
    <property type="match status" value="1"/>
</dbReference>
<dbReference type="Proteomes" id="UP000189670">
    <property type="component" value="Unassembled WGS sequence"/>
</dbReference>
<dbReference type="InterPro" id="IPR001638">
    <property type="entry name" value="Solute-binding_3/MltF_N"/>
</dbReference>
<dbReference type="EC" id="2.7.13.3" evidence="2"/>
<dbReference type="InterPro" id="IPR036097">
    <property type="entry name" value="HisK_dim/P_sf"/>
</dbReference>
<evidence type="ECO:0000256" key="10">
    <source>
        <dbReference type="SAM" id="Phobius"/>
    </source>
</evidence>
<proteinExistence type="predicted"/>
<keyword evidence="7" id="KW-0067">ATP-binding</keyword>
<dbReference type="Gene3D" id="3.40.190.10">
    <property type="entry name" value="Periplasmic binding protein-like II"/>
    <property type="match status" value="4"/>
</dbReference>
<dbReference type="InterPro" id="IPR036890">
    <property type="entry name" value="HATPase_C_sf"/>
</dbReference>
<name>A0A1V1P2X3_9BACT</name>
<dbReference type="InterPro" id="IPR003661">
    <property type="entry name" value="HisK_dim/P_dom"/>
</dbReference>
<comment type="caution">
    <text evidence="12">The sequence shown here is derived from an EMBL/GenBank/DDBJ whole genome shotgun (WGS) entry which is preliminary data.</text>
</comment>
<keyword evidence="10" id="KW-1133">Transmembrane helix</keyword>
<dbReference type="AlphaFoldDB" id="A0A1V1P2X3"/>
<evidence type="ECO:0000256" key="9">
    <source>
        <dbReference type="SAM" id="Coils"/>
    </source>
</evidence>
<dbReference type="Gene3D" id="1.10.287.130">
    <property type="match status" value="1"/>
</dbReference>
<dbReference type="InterPro" id="IPR005467">
    <property type="entry name" value="His_kinase_dom"/>
</dbReference>
<gene>
    <name evidence="12" type="ORF">OMM_04081</name>
</gene>
<evidence type="ECO:0000256" key="1">
    <source>
        <dbReference type="ARBA" id="ARBA00000085"/>
    </source>
</evidence>
<evidence type="ECO:0000313" key="12">
    <source>
        <dbReference type="EMBL" id="ETR69207.1"/>
    </source>
</evidence>
<protein>
    <recommendedName>
        <fullName evidence="2">histidine kinase</fullName>
        <ecNumber evidence="2">2.7.13.3</ecNumber>
    </recommendedName>
</protein>
<feature type="transmembrane region" description="Helical" evidence="10">
    <location>
        <begin position="457"/>
        <end position="475"/>
    </location>
</feature>
<evidence type="ECO:0000259" key="11">
    <source>
        <dbReference type="PROSITE" id="PS50109"/>
    </source>
</evidence>
<keyword evidence="6 12" id="KW-0418">Kinase</keyword>
<accession>A0A1V1P2X3</accession>
<dbReference type="PANTHER" id="PTHR45339">
    <property type="entry name" value="HYBRID SIGNAL TRANSDUCTION HISTIDINE KINASE J"/>
    <property type="match status" value="1"/>
</dbReference>
<keyword evidence="9" id="KW-0175">Coiled coil</keyword>
<evidence type="ECO:0000256" key="8">
    <source>
        <dbReference type="ARBA" id="ARBA00023012"/>
    </source>
</evidence>
<evidence type="ECO:0000256" key="4">
    <source>
        <dbReference type="ARBA" id="ARBA00022679"/>
    </source>
</evidence>
<keyword evidence="8" id="KW-0902">Two-component regulatory system</keyword>